<dbReference type="InterPro" id="IPR051602">
    <property type="entry name" value="ACC_Biotin_Carboxylase"/>
</dbReference>
<accession>A0A3M4ASB7</accession>
<protein>
    <recommendedName>
        <fullName evidence="1">Carbamoyl phosphate synthase ATP-binding domain-containing protein</fullName>
    </recommendedName>
</protein>
<dbReference type="Pfam" id="PF02786">
    <property type="entry name" value="CPSase_L_D2"/>
    <property type="match status" value="1"/>
</dbReference>
<dbReference type="InterPro" id="IPR013815">
    <property type="entry name" value="ATP_grasp_subdomain_1"/>
</dbReference>
<dbReference type="PANTHER" id="PTHR48095">
    <property type="entry name" value="PYRUVATE CARBOXYLASE SUBUNIT A"/>
    <property type="match status" value="1"/>
</dbReference>
<reference evidence="2 3" key="1">
    <citation type="submission" date="2018-08" db="EMBL/GenBank/DDBJ databases">
        <title>Recombination of ecologically and evolutionarily significant loci maintains genetic cohesion in the Pseudomonas syringae species complex.</title>
        <authorList>
            <person name="Dillon M."/>
            <person name="Thakur S."/>
            <person name="Almeida R.N.D."/>
            <person name="Weir B.S."/>
            <person name="Guttman D.S."/>
        </authorList>
    </citation>
    <scope>NUCLEOTIDE SEQUENCE [LARGE SCALE GENOMIC DNA]</scope>
    <source>
        <strain evidence="2 3">ICMP 3706</strain>
    </source>
</reference>
<proteinExistence type="predicted"/>
<evidence type="ECO:0000259" key="1">
    <source>
        <dbReference type="Pfam" id="PF02786"/>
    </source>
</evidence>
<dbReference type="Gene3D" id="3.30.1490.20">
    <property type="entry name" value="ATP-grasp fold, A domain"/>
    <property type="match status" value="1"/>
</dbReference>
<dbReference type="Proteomes" id="UP000281604">
    <property type="component" value="Unassembled WGS sequence"/>
</dbReference>
<feature type="domain" description="Carbamoyl phosphate synthase ATP-binding" evidence="1">
    <location>
        <begin position="2"/>
        <end position="53"/>
    </location>
</feature>
<comment type="caution">
    <text evidence="2">The sequence shown here is derived from an EMBL/GenBank/DDBJ whole genome shotgun (WGS) entry which is preliminary data.</text>
</comment>
<organism evidence="2 3">
    <name type="scientific">Pseudomonas syringae pv. persicae</name>
    <dbReference type="NCBI Taxonomy" id="237306"/>
    <lineage>
        <taxon>Bacteria</taxon>
        <taxon>Pseudomonadati</taxon>
        <taxon>Pseudomonadota</taxon>
        <taxon>Gammaproteobacteria</taxon>
        <taxon>Pseudomonadales</taxon>
        <taxon>Pseudomonadaceae</taxon>
        <taxon>Pseudomonas</taxon>
    </lineage>
</organism>
<dbReference type="EMBL" id="RBQE01000195">
    <property type="protein sequence ID" value="RMP09662.1"/>
    <property type="molecule type" value="Genomic_DNA"/>
</dbReference>
<dbReference type="InterPro" id="IPR005479">
    <property type="entry name" value="CPAse_ATP-bd"/>
</dbReference>
<dbReference type="GO" id="GO:0005524">
    <property type="term" value="F:ATP binding"/>
    <property type="evidence" value="ECO:0007669"/>
    <property type="project" value="InterPro"/>
</dbReference>
<name>A0A3M4ASB7_9PSED</name>
<dbReference type="PANTHER" id="PTHR48095:SF2">
    <property type="entry name" value="BIOTIN CARBOXYLASE, CHLOROPLASTIC"/>
    <property type="match status" value="1"/>
</dbReference>
<dbReference type="Gene3D" id="3.30.470.20">
    <property type="entry name" value="ATP-grasp fold, B domain"/>
    <property type="match status" value="1"/>
</dbReference>
<sequence>MVHEEQQLLDAIALTGEEARRAFGNPELYIEKFLGQPRHVEIQVLCDAYGNAV</sequence>
<evidence type="ECO:0000313" key="2">
    <source>
        <dbReference type="EMBL" id="RMP09662.1"/>
    </source>
</evidence>
<dbReference type="AlphaFoldDB" id="A0A3M4ASB7"/>
<gene>
    <name evidence="2" type="ORF">ALQ30_200069</name>
</gene>
<dbReference type="GO" id="GO:0003824">
    <property type="term" value="F:catalytic activity"/>
    <property type="evidence" value="ECO:0007669"/>
    <property type="project" value="UniProtKB-ARBA"/>
</dbReference>
<dbReference type="SUPFAM" id="SSF56059">
    <property type="entry name" value="Glutathione synthetase ATP-binding domain-like"/>
    <property type="match status" value="1"/>
</dbReference>
<evidence type="ECO:0000313" key="3">
    <source>
        <dbReference type="Proteomes" id="UP000281604"/>
    </source>
</evidence>